<dbReference type="EMBL" id="JAUSUH010000002">
    <property type="protein sequence ID" value="MDQ0347136.1"/>
    <property type="molecule type" value="Genomic_DNA"/>
</dbReference>
<proteinExistence type="predicted"/>
<feature type="non-terminal residue" evidence="3">
    <location>
        <position position="1"/>
    </location>
</feature>
<dbReference type="Proteomes" id="UP001238467">
    <property type="component" value="Unassembled WGS sequence"/>
</dbReference>
<feature type="region of interest" description="Disordered" evidence="1">
    <location>
        <begin position="1"/>
        <end position="26"/>
    </location>
</feature>
<reference evidence="3 4" key="1">
    <citation type="submission" date="2023-07" db="EMBL/GenBank/DDBJ databases">
        <title>Genomic Encyclopedia of Type Strains, Phase IV (KMG-IV): sequencing the most valuable type-strain genomes for metagenomic binning, comparative biology and taxonomic classification.</title>
        <authorList>
            <person name="Goeker M."/>
        </authorList>
    </citation>
    <scope>NUCLEOTIDE SEQUENCE [LARGE SCALE GENOMIC DNA]</scope>
    <source>
        <strain evidence="3 4">DSM 1277</strain>
    </source>
</reference>
<dbReference type="EMBL" id="JAUSUH010000012">
    <property type="protein sequence ID" value="MDQ0349615.1"/>
    <property type="molecule type" value="Genomic_DNA"/>
</dbReference>
<evidence type="ECO:0000313" key="3">
    <source>
        <dbReference type="EMBL" id="MDQ0349615.1"/>
    </source>
</evidence>
<accession>A0ABU0DN34</accession>
<evidence type="ECO:0000313" key="2">
    <source>
        <dbReference type="EMBL" id="MDQ0347136.1"/>
    </source>
</evidence>
<name>A0ABU0DN34_9HYPH</name>
<sequence length="26" mass="2886">NEKPQGETVDYDTLIGSWPATPPKKN</sequence>
<evidence type="ECO:0000313" key="4">
    <source>
        <dbReference type="Proteomes" id="UP001238467"/>
    </source>
</evidence>
<protein>
    <submittedName>
        <fullName evidence="3">Uncharacterized protein</fullName>
    </submittedName>
</protein>
<organism evidence="3 4">
    <name type="scientific">Ancylobacter vacuolatus</name>
    <dbReference type="NCBI Taxonomy" id="223389"/>
    <lineage>
        <taxon>Bacteria</taxon>
        <taxon>Pseudomonadati</taxon>
        <taxon>Pseudomonadota</taxon>
        <taxon>Alphaproteobacteria</taxon>
        <taxon>Hyphomicrobiales</taxon>
        <taxon>Xanthobacteraceae</taxon>
        <taxon>Ancylobacter</taxon>
    </lineage>
</organism>
<gene>
    <name evidence="2" type="ORF">J2S76_001553</name>
    <name evidence="3" type="ORF">J2S76_004066</name>
</gene>
<evidence type="ECO:0000256" key="1">
    <source>
        <dbReference type="SAM" id="MobiDB-lite"/>
    </source>
</evidence>
<keyword evidence="4" id="KW-1185">Reference proteome</keyword>
<comment type="caution">
    <text evidence="3">The sequence shown here is derived from an EMBL/GenBank/DDBJ whole genome shotgun (WGS) entry which is preliminary data.</text>
</comment>